<feature type="transmembrane region" description="Helical" evidence="1">
    <location>
        <begin position="323"/>
        <end position="340"/>
    </location>
</feature>
<feature type="transmembrane region" description="Helical" evidence="1">
    <location>
        <begin position="39"/>
        <end position="65"/>
    </location>
</feature>
<gene>
    <name evidence="3" type="ORF">HNQ68_001710</name>
</gene>
<dbReference type="RefSeq" id="WP_151159044.1">
    <property type="nucleotide sequence ID" value="NZ_JACHIL010000002.1"/>
</dbReference>
<dbReference type="Proteomes" id="UP000531231">
    <property type="component" value="Unassembled WGS sequence"/>
</dbReference>
<feature type="transmembrane region" description="Helical" evidence="1">
    <location>
        <begin position="346"/>
        <end position="367"/>
    </location>
</feature>
<dbReference type="AlphaFoldDB" id="A0A7W8EPU7"/>
<evidence type="ECO:0000313" key="3">
    <source>
        <dbReference type="EMBL" id="MBB5091186.1"/>
    </source>
</evidence>
<evidence type="ECO:0000259" key="2">
    <source>
        <dbReference type="Pfam" id="PF09925"/>
    </source>
</evidence>
<dbReference type="EMBL" id="JACHIL010000002">
    <property type="protein sequence ID" value="MBB5091186.1"/>
    <property type="molecule type" value="Genomic_DNA"/>
</dbReference>
<evidence type="ECO:0000313" key="4">
    <source>
        <dbReference type="Proteomes" id="UP000531231"/>
    </source>
</evidence>
<reference evidence="3 4" key="1">
    <citation type="submission" date="2020-08" db="EMBL/GenBank/DDBJ databases">
        <title>Genomic Encyclopedia of Type Strains, Phase IV (KMG-IV): sequencing the most valuable type-strain genomes for metagenomic binning, comparative biology and taxonomic classification.</title>
        <authorList>
            <person name="Goeker M."/>
        </authorList>
    </citation>
    <scope>NUCLEOTIDE SEQUENCE [LARGE SCALE GENOMIC DNA]</scope>
    <source>
        <strain evidence="3 4">DSM 25620</strain>
    </source>
</reference>
<feature type="transmembrane region" description="Helical" evidence="1">
    <location>
        <begin position="187"/>
        <end position="205"/>
    </location>
</feature>
<keyword evidence="1" id="KW-1133">Transmembrane helix</keyword>
<feature type="domain" description="DUF2157" evidence="2">
    <location>
        <begin position="12"/>
        <end position="159"/>
    </location>
</feature>
<sequence>MSIFVSLAHQIDQWQSQGLLDQETADRLRLDVKTRKNGFGIGGVLAVLGALLLGAALILFVAANWEVIPRVWRVALILFVMWSGYLGGAWLQRRSESGQGSTLAAVFAPALYLLSAITYGAGIALIGQMYHMSGDMTTAALAWGVGVLIAAVLLRAPILTAAALGIGGFYLSTVLNELGGQVNLVASYRWIMPLYILACVGSIIYTKADKAMHLLAALTLAYFLTLYFDIENQAILILMIALGAVLVICQGRWPAFERYSYGFGSQLAGYGLASLLIALFIFQVEHKDLFNSYEAGADAVYSLAAIAICVFALIIAGEKSGQLRWFAYAGFSLHVLYLATVTVGTMIGTSGVFLIGGLLVMGLAYLVTRMEKYLHGTPAKAVSVHDGEQQP</sequence>
<evidence type="ECO:0000256" key="1">
    <source>
        <dbReference type="SAM" id="Phobius"/>
    </source>
</evidence>
<feature type="transmembrane region" description="Helical" evidence="1">
    <location>
        <begin position="158"/>
        <end position="175"/>
    </location>
</feature>
<name>A0A7W8EPU7_9HYPH</name>
<keyword evidence="1" id="KW-0472">Membrane</keyword>
<feature type="transmembrane region" description="Helical" evidence="1">
    <location>
        <begin position="267"/>
        <end position="284"/>
    </location>
</feature>
<keyword evidence="4" id="KW-1185">Reference proteome</keyword>
<feature type="transmembrane region" description="Helical" evidence="1">
    <location>
        <begin position="212"/>
        <end position="228"/>
    </location>
</feature>
<feature type="transmembrane region" description="Helical" evidence="1">
    <location>
        <begin position="136"/>
        <end position="153"/>
    </location>
</feature>
<organism evidence="3 4">
    <name type="scientific">Pseudochrobactrum saccharolyticum</name>
    <dbReference type="NCBI Taxonomy" id="354352"/>
    <lineage>
        <taxon>Bacteria</taxon>
        <taxon>Pseudomonadati</taxon>
        <taxon>Pseudomonadota</taxon>
        <taxon>Alphaproteobacteria</taxon>
        <taxon>Hyphomicrobiales</taxon>
        <taxon>Brucellaceae</taxon>
        <taxon>Pseudochrobactrum</taxon>
    </lineage>
</organism>
<proteinExistence type="predicted"/>
<dbReference type="Pfam" id="PF09925">
    <property type="entry name" value="DUF2157"/>
    <property type="match status" value="1"/>
</dbReference>
<feature type="transmembrane region" description="Helical" evidence="1">
    <location>
        <begin position="234"/>
        <end position="255"/>
    </location>
</feature>
<feature type="transmembrane region" description="Helical" evidence="1">
    <location>
        <begin position="299"/>
        <end position="316"/>
    </location>
</feature>
<feature type="transmembrane region" description="Helical" evidence="1">
    <location>
        <begin position="71"/>
        <end position="91"/>
    </location>
</feature>
<feature type="transmembrane region" description="Helical" evidence="1">
    <location>
        <begin position="103"/>
        <end position="130"/>
    </location>
</feature>
<comment type="caution">
    <text evidence="3">The sequence shown here is derived from an EMBL/GenBank/DDBJ whole genome shotgun (WGS) entry which is preliminary data.</text>
</comment>
<accession>A0A7W8EPU7</accession>
<dbReference type="InterPro" id="IPR018677">
    <property type="entry name" value="DUF2157"/>
</dbReference>
<keyword evidence="1" id="KW-0812">Transmembrane</keyword>
<protein>
    <submittedName>
        <fullName evidence="3">Putative membrane protein</fullName>
    </submittedName>
</protein>